<feature type="region of interest" description="Disordered" evidence="2">
    <location>
        <begin position="1"/>
        <end position="74"/>
    </location>
</feature>
<keyword evidence="1" id="KW-0862">Zinc</keyword>
<feature type="compositionally biased region" description="Low complexity" evidence="2">
    <location>
        <begin position="1"/>
        <end position="13"/>
    </location>
</feature>
<feature type="domain" description="RING-type" evidence="3">
    <location>
        <begin position="524"/>
        <end position="566"/>
    </location>
</feature>
<feature type="compositionally biased region" description="Polar residues" evidence="2">
    <location>
        <begin position="37"/>
        <end position="57"/>
    </location>
</feature>
<dbReference type="Pfam" id="PF02458">
    <property type="entry name" value="Transferase"/>
    <property type="match status" value="1"/>
</dbReference>
<dbReference type="InterPro" id="IPR013083">
    <property type="entry name" value="Znf_RING/FYVE/PHD"/>
</dbReference>
<dbReference type="FunFam" id="3.30.40.10:FF:000388">
    <property type="entry name" value="Putative RING zinc finger domain superfamily protein"/>
    <property type="match status" value="1"/>
</dbReference>
<keyword evidence="1" id="KW-0863">Zinc-finger</keyword>
<dbReference type="Gene3D" id="3.30.559.10">
    <property type="entry name" value="Chloramphenicol acetyltransferase-like domain"/>
    <property type="match status" value="1"/>
</dbReference>
<dbReference type="PANTHER" id="PTHR47531">
    <property type="entry name" value="RING/U-BOX SUPERFAMILY PROTEIN"/>
    <property type="match status" value="1"/>
</dbReference>
<evidence type="ECO:0000313" key="5">
    <source>
        <dbReference type="Proteomes" id="UP001152561"/>
    </source>
</evidence>
<keyword evidence="1" id="KW-0479">Metal-binding</keyword>
<dbReference type="OrthoDB" id="8062037at2759"/>
<feature type="region of interest" description="Disordered" evidence="2">
    <location>
        <begin position="174"/>
        <end position="194"/>
    </location>
</feature>
<dbReference type="Pfam" id="PF13639">
    <property type="entry name" value="zf-RING_2"/>
    <property type="match status" value="1"/>
</dbReference>
<gene>
    <name evidence="4" type="ORF">K7X08_012780</name>
</gene>
<sequence length="839" mass="94310">MGSSSSKNNTTDSPSPPSSPLSLVVVRRSRSTRSKVFQSSCLGSRHSQNEATQASENQTKRNEATGTCLSETKSGGRKAEWYGKVKVKKHNETCVASNVELDDWDESSLADTVARRGGDASSRASSSRSSNLSGRFLPRFSFGPGNMSFRVSRANSLGSARSFFASSQRFAISTDEDELPRSSSSGRFNDRNERPQNCDFFPSCFSNRSPSRCSEDVTSNNLGFTPSTANFSDNFIDEPHPSSRRGLSDDRNDTRVECTVNLFSPRNHNYTDGFETRVSDRRSAAHEPTERNISISRTLSVGRLRDRVGRRSPFPDVCSFQREMETRHASENSARQNLGGELSSIASEGNDLILSNTSGLASSGASTSYESQYYAGESPRGRETRYNDLLEHRSSWLDRRRRIRSQVYALQRLGRRFENHSGHERSCVLSGQHRTGHCTCRISTEGANLDSDSNARASISRIVMLAEALFEVLDEIHQQSVVLSSQPSVSSIGSVPAPNEVVESLPVKSYNKFRRSSNDEVAQCYICLVEYEEGDILRTLPCHHEFHRTCVDKWLKEIHRVCPLCRVVKTWAKINQENDQESNGFENGFIVDVTGVFPPRDLGNNLFLTMMSTPKEPPFKIAMKRFIFDNSKLTTLTQSCPVDKCCATRFEALSAFLWSSIISTLKDKKSDIKVYILMISINLRNRMNPNLPTNSIGNLIYPTMAKWQVEEGEMDYKKLVEKVQESIRKVEDSYIRRVHEKNGYIDYLNSIVELCTTKVNEIGIAGCISWCKLGFYEADFGWGKPIWIANPVKFPCGFHLLDSVDGKGIEVWMGLPEEKMKLLEKSEDFLSYVYLSQDV</sequence>
<evidence type="ECO:0000256" key="2">
    <source>
        <dbReference type="SAM" id="MobiDB-lite"/>
    </source>
</evidence>
<comment type="caution">
    <text evidence="4">The sequence shown here is derived from an EMBL/GenBank/DDBJ whole genome shotgun (WGS) entry which is preliminary data.</text>
</comment>
<dbReference type="EMBL" id="JAJAGQ010000008">
    <property type="protein sequence ID" value="KAJ8555284.1"/>
    <property type="molecule type" value="Genomic_DNA"/>
</dbReference>
<dbReference type="Gene3D" id="3.30.40.10">
    <property type="entry name" value="Zinc/RING finger domain, C3HC4 (zinc finger)"/>
    <property type="match status" value="1"/>
</dbReference>
<proteinExistence type="predicted"/>
<evidence type="ECO:0000313" key="4">
    <source>
        <dbReference type="EMBL" id="KAJ8555284.1"/>
    </source>
</evidence>
<keyword evidence="5" id="KW-1185">Reference proteome</keyword>
<dbReference type="InterPro" id="IPR023213">
    <property type="entry name" value="CAT-like_dom_sf"/>
</dbReference>
<organism evidence="4 5">
    <name type="scientific">Anisodus acutangulus</name>
    <dbReference type="NCBI Taxonomy" id="402998"/>
    <lineage>
        <taxon>Eukaryota</taxon>
        <taxon>Viridiplantae</taxon>
        <taxon>Streptophyta</taxon>
        <taxon>Embryophyta</taxon>
        <taxon>Tracheophyta</taxon>
        <taxon>Spermatophyta</taxon>
        <taxon>Magnoliopsida</taxon>
        <taxon>eudicotyledons</taxon>
        <taxon>Gunneridae</taxon>
        <taxon>Pentapetalae</taxon>
        <taxon>asterids</taxon>
        <taxon>lamiids</taxon>
        <taxon>Solanales</taxon>
        <taxon>Solanaceae</taxon>
        <taxon>Solanoideae</taxon>
        <taxon>Hyoscyameae</taxon>
        <taxon>Anisodus</taxon>
    </lineage>
</organism>
<name>A0A9Q1MAB4_9SOLA</name>
<dbReference type="GO" id="GO:0008270">
    <property type="term" value="F:zinc ion binding"/>
    <property type="evidence" value="ECO:0007669"/>
    <property type="project" value="UniProtKB-KW"/>
</dbReference>
<reference evidence="5" key="1">
    <citation type="journal article" date="2023" name="Proc. Natl. Acad. Sci. U.S.A.">
        <title>Genomic and structural basis for evolution of tropane alkaloid biosynthesis.</title>
        <authorList>
            <person name="Wanga Y.-J."/>
            <person name="Taina T."/>
            <person name="Yua J.-Y."/>
            <person name="Lia J."/>
            <person name="Xua B."/>
            <person name="Chenc J."/>
            <person name="D'Auriad J.C."/>
            <person name="Huanga J.-P."/>
            <person name="Huanga S.-X."/>
        </authorList>
    </citation>
    <scope>NUCLEOTIDE SEQUENCE [LARGE SCALE GENOMIC DNA]</scope>
    <source>
        <strain evidence="5">cv. KIB-2019</strain>
    </source>
</reference>
<dbReference type="InterPro" id="IPR001841">
    <property type="entry name" value="Znf_RING"/>
</dbReference>
<protein>
    <recommendedName>
        <fullName evidence="3">RING-type domain-containing protein</fullName>
    </recommendedName>
</protein>
<evidence type="ECO:0000256" key="1">
    <source>
        <dbReference type="PROSITE-ProRule" id="PRU00175"/>
    </source>
</evidence>
<feature type="region of interest" description="Disordered" evidence="2">
    <location>
        <begin position="232"/>
        <end position="251"/>
    </location>
</feature>
<feature type="compositionally biased region" description="Polar residues" evidence="2">
    <location>
        <begin position="64"/>
        <end position="73"/>
    </location>
</feature>
<dbReference type="PANTHER" id="PTHR47531:SF2">
    <property type="entry name" value="RING_U-BOX SUPERFAMILY PROTEIN"/>
    <property type="match status" value="1"/>
</dbReference>
<dbReference type="AlphaFoldDB" id="A0A9Q1MAB4"/>
<dbReference type="PROSITE" id="PS50089">
    <property type="entry name" value="ZF_RING_2"/>
    <property type="match status" value="1"/>
</dbReference>
<dbReference type="SUPFAM" id="SSF57850">
    <property type="entry name" value="RING/U-box"/>
    <property type="match status" value="1"/>
</dbReference>
<evidence type="ECO:0000259" key="3">
    <source>
        <dbReference type="PROSITE" id="PS50089"/>
    </source>
</evidence>
<dbReference type="SMART" id="SM00184">
    <property type="entry name" value="RING"/>
    <property type="match status" value="1"/>
</dbReference>
<dbReference type="Proteomes" id="UP001152561">
    <property type="component" value="Unassembled WGS sequence"/>
</dbReference>
<accession>A0A9Q1MAB4</accession>
<feature type="compositionally biased region" description="Basic and acidic residues" evidence="2">
    <location>
        <begin position="237"/>
        <end position="251"/>
    </location>
</feature>